<dbReference type="RefSeq" id="WP_091610168.1">
    <property type="nucleotide sequence ID" value="NZ_FNNC01000001.1"/>
</dbReference>
<dbReference type="PANTHER" id="PTHR43080">
    <property type="entry name" value="CBS DOMAIN-CONTAINING PROTEIN CBSX3, MITOCHONDRIAL"/>
    <property type="match status" value="1"/>
</dbReference>
<dbReference type="SUPFAM" id="SSF54631">
    <property type="entry name" value="CBS-domain pair"/>
    <property type="match status" value="1"/>
</dbReference>
<proteinExistence type="predicted"/>
<dbReference type="Pfam" id="PF00571">
    <property type="entry name" value="CBS"/>
    <property type="match status" value="2"/>
</dbReference>
<dbReference type="PANTHER" id="PTHR43080:SF30">
    <property type="entry name" value="CYCLIC DI-AMP RECEPTOR B"/>
    <property type="match status" value="1"/>
</dbReference>
<dbReference type="InterPro" id="IPR046342">
    <property type="entry name" value="CBS_dom_sf"/>
</dbReference>
<feature type="domain" description="CBS" evidence="2">
    <location>
        <begin position="89"/>
        <end position="138"/>
    </location>
</feature>
<reference evidence="3 4" key="1">
    <citation type="submission" date="2016-10" db="EMBL/GenBank/DDBJ databases">
        <authorList>
            <person name="de Groot N.N."/>
        </authorList>
    </citation>
    <scope>NUCLEOTIDE SEQUENCE [LARGE SCALE GENOMIC DNA]</scope>
    <source>
        <strain evidence="3 4">DSM 23126</strain>
    </source>
</reference>
<dbReference type="AlphaFoldDB" id="A0A1H2Q5A3"/>
<evidence type="ECO:0000259" key="2">
    <source>
        <dbReference type="Pfam" id="PF00571"/>
    </source>
</evidence>
<name>A0A1H2Q5A3_9BACI</name>
<dbReference type="InterPro" id="IPR000644">
    <property type="entry name" value="CBS_dom"/>
</dbReference>
<gene>
    <name evidence="3" type="ORF">SAMN05421781_0151</name>
</gene>
<accession>A0A1H2Q5A3</accession>
<protein>
    <submittedName>
        <fullName evidence="3">CBS domain-containing protein</fullName>
    </submittedName>
</protein>
<evidence type="ECO:0000256" key="1">
    <source>
        <dbReference type="ARBA" id="ARBA00023122"/>
    </source>
</evidence>
<dbReference type="OrthoDB" id="2375431at2"/>
<evidence type="ECO:0000313" key="4">
    <source>
        <dbReference type="Proteomes" id="UP000199488"/>
    </source>
</evidence>
<dbReference type="NCBIfam" id="NF041630">
    <property type="entry name" value="CBS_CbpB"/>
    <property type="match status" value="1"/>
</dbReference>
<evidence type="ECO:0000313" key="3">
    <source>
        <dbReference type="EMBL" id="SDW02230.1"/>
    </source>
</evidence>
<dbReference type="STRING" id="1122204.SAMN05421781_0151"/>
<dbReference type="Gene3D" id="3.10.580.10">
    <property type="entry name" value="CBS-domain"/>
    <property type="match status" value="1"/>
</dbReference>
<dbReference type="Proteomes" id="UP000199488">
    <property type="component" value="Unassembled WGS sequence"/>
</dbReference>
<dbReference type="InterPro" id="IPR048125">
    <property type="entry name" value="CBS_CbpB"/>
</dbReference>
<dbReference type="EMBL" id="FNNC01000001">
    <property type="protein sequence ID" value="SDW02230.1"/>
    <property type="molecule type" value="Genomic_DNA"/>
</dbReference>
<organism evidence="3 4">
    <name type="scientific">Marinococcus luteus</name>
    <dbReference type="NCBI Taxonomy" id="1122204"/>
    <lineage>
        <taxon>Bacteria</taxon>
        <taxon>Bacillati</taxon>
        <taxon>Bacillota</taxon>
        <taxon>Bacilli</taxon>
        <taxon>Bacillales</taxon>
        <taxon>Bacillaceae</taxon>
        <taxon>Marinococcus</taxon>
    </lineage>
</organism>
<dbReference type="InterPro" id="IPR051257">
    <property type="entry name" value="Diverse_CBS-Domain"/>
</dbReference>
<keyword evidence="4" id="KW-1185">Reference proteome</keyword>
<keyword evidence="1" id="KW-0129">CBS domain</keyword>
<sequence>MTVLHELKNTNIMDQEIAELIIGHEKVAHVQAANPLDHALLILIKSGYTAVPVLDMHYRVQGQISKAQVLDTILGTERIEMDKLHEHTVESVMSEKVPKMNVDDNFGKALTLSINHPFVCIEDDEGAFVGLITRRAILVMVHREFQSD</sequence>
<feature type="domain" description="CBS" evidence="2">
    <location>
        <begin position="25"/>
        <end position="74"/>
    </location>
</feature>